<reference evidence="2 3" key="1">
    <citation type="submission" date="2017-04" db="EMBL/GenBank/DDBJ databases">
        <authorList>
            <person name="Afonso C.L."/>
            <person name="Miller P.J."/>
            <person name="Scott M.A."/>
            <person name="Spackman E."/>
            <person name="Goraichik I."/>
            <person name="Dimitrov K.M."/>
            <person name="Suarez D.L."/>
            <person name="Swayne D.E."/>
        </authorList>
    </citation>
    <scope>NUCLEOTIDE SEQUENCE [LARGE SCALE GENOMIC DNA]</scope>
    <source>
        <strain evidence="2 3">CGMCC 1.12708</strain>
    </source>
</reference>
<dbReference type="Proteomes" id="UP000192393">
    <property type="component" value="Unassembled WGS sequence"/>
</dbReference>
<dbReference type="AlphaFoldDB" id="A0A1W2ATG8"/>
<accession>A0A1W2ATG8</accession>
<organism evidence="2 3">
    <name type="scientific">Moheibacter sediminis</name>
    <dbReference type="NCBI Taxonomy" id="1434700"/>
    <lineage>
        <taxon>Bacteria</taxon>
        <taxon>Pseudomonadati</taxon>
        <taxon>Bacteroidota</taxon>
        <taxon>Flavobacteriia</taxon>
        <taxon>Flavobacteriales</taxon>
        <taxon>Weeksellaceae</taxon>
        <taxon>Moheibacter</taxon>
    </lineage>
</organism>
<keyword evidence="3" id="KW-1185">Reference proteome</keyword>
<sequence>MIIVEIFTYIFVEIIFQGIILGIIKLFKRLYNFLFPKKKKDEFMPYREKEKPSRF</sequence>
<keyword evidence="1" id="KW-0812">Transmembrane</keyword>
<dbReference type="EMBL" id="FWXS01000005">
    <property type="protein sequence ID" value="SMC63498.1"/>
    <property type="molecule type" value="Genomic_DNA"/>
</dbReference>
<keyword evidence="1" id="KW-0472">Membrane</keyword>
<gene>
    <name evidence="2" type="ORF">SAMN06296427_10537</name>
</gene>
<keyword evidence="1" id="KW-1133">Transmembrane helix</keyword>
<name>A0A1W2ATG8_9FLAO</name>
<feature type="transmembrane region" description="Helical" evidence="1">
    <location>
        <begin position="6"/>
        <end position="27"/>
    </location>
</feature>
<evidence type="ECO:0000313" key="2">
    <source>
        <dbReference type="EMBL" id="SMC63498.1"/>
    </source>
</evidence>
<evidence type="ECO:0000256" key="1">
    <source>
        <dbReference type="SAM" id="Phobius"/>
    </source>
</evidence>
<proteinExistence type="predicted"/>
<evidence type="ECO:0000313" key="3">
    <source>
        <dbReference type="Proteomes" id="UP000192393"/>
    </source>
</evidence>
<protein>
    <submittedName>
        <fullName evidence="2">Uncharacterized protein</fullName>
    </submittedName>
</protein>